<dbReference type="AlphaFoldDB" id="A0A383C2W8"/>
<organism evidence="1">
    <name type="scientific">marine metagenome</name>
    <dbReference type="NCBI Taxonomy" id="408172"/>
    <lineage>
        <taxon>unclassified sequences</taxon>
        <taxon>metagenomes</taxon>
        <taxon>ecological metagenomes</taxon>
    </lineage>
</organism>
<accession>A0A383C2W8</accession>
<name>A0A383C2W8_9ZZZZ</name>
<protein>
    <submittedName>
        <fullName evidence="1">Uncharacterized protein</fullName>
    </submittedName>
</protein>
<dbReference type="EMBL" id="UINC01205368">
    <property type="protein sequence ID" value="SVE26512.1"/>
    <property type="molecule type" value="Genomic_DNA"/>
</dbReference>
<feature type="non-terminal residue" evidence="1">
    <location>
        <position position="1"/>
    </location>
</feature>
<sequence>DLEEEQAINQVDWFEVSEHMEADYSDIVDEVLEVETICLCCGQRPDACDNNGLSLP</sequence>
<evidence type="ECO:0000313" key="1">
    <source>
        <dbReference type="EMBL" id="SVE26512.1"/>
    </source>
</evidence>
<gene>
    <name evidence="1" type="ORF">METZ01_LOCUS479366</name>
</gene>
<proteinExistence type="predicted"/>
<reference evidence="1" key="1">
    <citation type="submission" date="2018-05" db="EMBL/GenBank/DDBJ databases">
        <authorList>
            <person name="Lanie J.A."/>
            <person name="Ng W.-L."/>
            <person name="Kazmierczak K.M."/>
            <person name="Andrzejewski T.M."/>
            <person name="Davidsen T.M."/>
            <person name="Wayne K.J."/>
            <person name="Tettelin H."/>
            <person name="Glass J.I."/>
            <person name="Rusch D."/>
            <person name="Podicherti R."/>
            <person name="Tsui H.-C.T."/>
            <person name="Winkler M.E."/>
        </authorList>
    </citation>
    <scope>NUCLEOTIDE SEQUENCE</scope>
</reference>